<keyword evidence="8" id="KW-0456">Lyase</keyword>
<keyword evidence="9" id="KW-1185">Reference proteome</keyword>
<evidence type="ECO:0000256" key="3">
    <source>
        <dbReference type="ARBA" id="ARBA00023004"/>
    </source>
</evidence>
<evidence type="ECO:0000256" key="4">
    <source>
        <dbReference type="ARBA" id="ARBA00023014"/>
    </source>
</evidence>
<comment type="caution">
    <text evidence="8">The sequence shown here is derived from an EMBL/GenBank/DDBJ whole genome shotgun (WGS) entry which is preliminary data.</text>
</comment>
<comment type="cofactor">
    <cofactor evidence="5">
        <name>[4Fe-4S] cluster</name>
        <dbReference type="ChEBI" id="CHEBI:49883"/>
    </cofactor>
    <text evidence="5">Binds 1 [4Fe-4S] cluster. The cluster is coordinated with 3 cysteines and an exchangeable S-adenosyl-L-methionine.</text>
</comment>
<dbReference type="EC" id="1.97.1.4" evidence="8"/>
<feature type="binding site" evidence="5">
    <location>
        <position position="98"/>
    </location>
    <ligand>
        <name>[4Fe-4S] cluster</name>
        <dbReference type="ChEBI" id="CHEBI:49883"/>
        <note>4Fe-4S-S-AdoMet</note>
    </ligand>
</feature>
<dbReference type="Gene3D" id="3.20.20.70">
    <property type="entry name" value="Aldolase class I"/>
    <property type="match status" value="1"/>
</dbReference>
<dbReference type="SUPFAM" id="SSF102114">
    <property type="entry name" value="Radical SAM enzymes"/>
    <property type="match status" value="1"/>
</dbReference>
<keyword evidence="2 5" id="KW-0479">Metal-binding</keyword>
<evidence type="ECO:0000256" key="1">
    <source>
        <dbReference type="ARBA" id="ARBA00022691"/>
    </source>
</evidence>
<dbReference type="PIRSF" id="PIRSF004869">
    <property type="entry name" value="PflX_prd"/>
    <property type="match status" value="1"/>
</dbReference>
<keyword evidence="8" id="KW-0670">Pyruvate</keyword>
<dbReference type="PANTHER" id="PTHR43075:SF1">
    <property type="entry name" value="FORMATE LYASE ACTIVATING ENZYME, PUTATIVE (AFU_ORTHOLOGUE AFUA_2G15630)-RELATED"/>
    <property type="match status" value="1"/>
</dbReference>
<accession>A0A7W6W8N0</accession>
<gene>
    <name evidence="8" type="ORF">GGD89_000163</name>
</gene>
<dbReference type="GO" id="GO:0016829">
    <property type="term" value="F:lyase activity"/>
    <property type="evidence" value="ECO:0007669"/>
    <property type="project" value="UniProtKB-KW"/>
</dbReference>
<evidence type="ECO:0000313" key="9">
    <source>
        <dbReference type="Proteomes" id="UP000554286"/>
    </source>
</evidence>
<feature type="region of interest" description="Disordered" evidence="6">
    <location>
        <begin position="313"/>
        <end position="344"/>
    </location>
</feature>
<evidence type="ECO:0000313" key="8">
    <source>
        <dbReference type="EMBL" id="MBB4264557.1"/>
    </source>
</evidence>
<evidence type="ECO:0000256" key="2">
    <source>
        <dbReference type="ARBA" id="ARBA00022723"/>
    </source>
</evidence>
<dbReference type="GO" id="GO:0043365">
    <property type="term" value="F:[formate-C-acetyltransferase]-activating enzyme activity"/>
    <property type="evidence" value="ECO:0007669"/>
    <property type="project" value="UniProtKB-EC"/>
</dbReference>
<dbReference type="InterPro" id="IPR007197">
    <property type="entry name" value="rSAM"/>
</dbReference>
<proteinExistence type="predicted"/>
<evidence type="ECO:0000256" key="5">
    <source>
        <dbReference type="PIRSR" id="PIRSR004869-50"/>
    </source>
</evidence>
<dbReference type="RefSeq" id="WP_184042188.1">
    <property type="nucleotide sequence ID" value="NZ_JACIGK010000001.1"/>
</dbReference>
<feature type="compositionally biased region" description="Low complexity" evidence="6">
    <location>
        <begin position="332"/>
        <end position="344"/>
    </location>
</feature>
<keyword evidence="4 5" id="KW-0411">Iron-sulfur</keyword>
<name>A0A7W6W8N0_9PROT</name>
<organism evidence="8 9">
    <name type="scientific">Roseospira visakhapatnamensis</name>
    <dbReference type="NCBI Taxonomy" id="390880"/>
    <lineage>
        <taxon>Bacteria</taxon>
        <taxon>Pseudomonadati</taxon>
        <taxon>Pseudomonadota</taxon>
        <taxon>Alphaproteobacteria</taxon>
        <taxon>Rhodospirillales</taxon>
        <taxon>Rhodospirillaceae</taxon>
        <taxon>Roseospira</taxon>
    </lineage>
</organism>
<dbReference type="GO" id="GO:0051536">
    <property type="term" value="F:iron-sulfur cluster binding"/>
    <property type="evidence" value="ECO:0007669"/>
    <property type="project" value="UniProtKB-KW"/>
</dbReference>
<keyword evidence="8" id="KW-0560">Oxidoreductase</keyword>
<feature type="binding site" evidence="5">
    <location>
        <position position="101"/>
    </location>
    <ligand>
        <name>[4Fe-4S] cluster</name>
        <dbReference type="ChEBI" id="CHEBI:49883"/>
        <note>4Fe-4S-S-AdoMet</note>
    </ligand>
</feature>
<dbReference type="EMBL" id="JACIGK010000001">
    <property type="protein sequence ID" value="MBB4264557.1"/>
    <property type="molecule type" value="Genomic_DNA"/>
</dbReference>
<dbReference type="InterPro" id="IPR040085">
    <property type="entry name" value="MJ0674-like"/>
</dbReference>
<protein>
    <submittedName>
        <fullName evidence="8">Putative pyruvate formate lyase activating enzyme</fullName>
        <ecNumber evidence="8">1.97.1.4</ecNumber>
    </submittedName>
</protein>
<sequence>MDMTIDADPGYLRLHRRGDLARRAEAAVARLADCDLCPQACHVDRTAGDAGALAAGAVCRTGRHARVASVGPGFAEERVVVGDAGSGDVVFAWCNMRCVYCENADASMRGKGDVLDARALADAMLDLQRAGCPTINLVGPSHVVAQILEALVLAAEDGLSLPLVYNSGGYDSVDTLRLLDGVVDIYTPDAKYADDMAARRCSRVRDYGTVNRAAIAEMIRQVGPLRLDPDTGLARRGVLLRHLVLPDDMGGVRPVLELARALGGPGMTVAILDSYHPAHQADRVPGLAAPADPALVAEARALARALDLEVVDLGSADEAGPRESRAGPNRGAPSPSVSALPSVG</sequence>
<dbReference type="SFLD" id="SFLDG01099">
    <property type="entry name" value="Uncharacterised_Radical_SAM_Su"/>
    <property type="match status" value="1"/>
</dbReference>
<dbReference type="InterPro" id="IPR058240">
    <property type="entry name" value="rSAM_sf"/>
</dbReference>
<evidence type="ECO:0000259" key="7">
    <source>
        <dbReference type="Pfam" id="PF04055"/>
    </source>
</evidence>
<dbReference type="SFLD" id="SFLDS00029">
    <property type="entry name" value="Radical_SAM"/>
    <property type="match status" value="1"/>
</dbReference>
<keyword evidence="3 5" id="KW-0408">Iron</keyword>
<reference evidence="8 9" key="1">
    <citation type="submission" date="2020-08" db="EMBL/GenBank/DDBJ databases">
        <title>Genome sequencing of Purple Non-Sulfur Bacteria from various extreme environments.</title>
        <authorList>
            <person name="Mayer M."/>
        </authorList>
    </citation>
    <scope>NUCLEOTIDE SEQUENCE [LARGE SCALE GENOMIC DNA]</scope>
    <source>
        <strain evidence="8 9">JA131</strain>
    </source>
</reference>
<dbReference type="GO" id="GO:0046872">
    <property type="term" value="F:metal ion binding"/>
    <property type="evidence" value="ECO:0007669"/>
    <property type="project" value="UniProtKB-KW"/>
</dbReference>
<dbReference type="Proteomes" id="UP000554286">
    <property type="component" value="Unassembled WGS sequence"/>
</dbReference>
<keyword evidence="1 5" id="KW-0949">S-adenosyl-L-methionine</keyword>
<feature type="domain" description="Radical SAM core" evidence="7">
    <location>
        <begin position="90"/>
        <end position="210"/>
    </location>
</feature>
<dbReference type="InterPro" id="IPR013785">
    <property type="entry name" value="Aldolase_TIM"/>
</dbReference>
<evidence type="ECO:0000256" key="6">
    <source>
        <dbReference type="SAM" id="MobiDB-lite"/>
    </source>
</evidence>
<dbReference type="Pfam" id="PF04055">
    <property type="entry name" value="Radical_SAM"/>
    <property type="match status" value="1"/>
</dbReference>
<dbReference type="InterPro" id="IPR016431">
    <property type="entry name" value="Pyrv-formate_lyase-activ_prd"/>
</dbReference>
<dbReference type="PANTHER" id="PTHR43075">
    <property type="entry name" value="FORMATE LYASE ACTIVATING ENZYME, PUTATIVE (AFU_ORTHOLOGUE AFUA_2G15630)-RELATED"/>
    <property type="match status" value="1"/>
</dbReference>
<dbReference type="AlphaFoldDB" id="A0A7W6W8N0"/>
<feature type="binding site" evidence="5">
    <location>
        <position position="94"/>
    </location>
    <ligand>
        <name>[4Fe-4S] cluster</name>
        <dbReference type="ChEBI" id="CHEBI:49883"/>
        <note>4Fe-4S-S-AdoMet</note>
    </ligand>
</feature>